<feature type="transmembrane region" description="Helical" evidence="5">
    <location>
        <begin position="66"/>
        <end position="89"/>
    </location>
</feature>
<dbReference type="EMBL" id="BAAAEU010000001">
    <property type="protein sequence ID" value="GAA0705901.1"/>
    <property type="molecule type" value="Genomic_DNA"/>
</dbReference>
<comment type="caution">
    <text evidence="7">The sequence shown here is derived from an EMBL/GenBank/DDBJ whole genome shotgun (WGS) entry which is preliminary data.</text>
</comment>
<dbReference type="PANTHER" id="PTHR43066:SF11">
    <property type="entry name" value="PEPTIDASE S54 RHOMBOID DOMAIN-CONTAINING PROTEIN"/>
    <property type="match status" value="1"/>
</dbReference>
<dbReference type="Pfam" id="PF01694">
    <property type="entry name" value="Rhomboid"/>
    <property type="match status" value="1"/>
</dbReference>
<reference evidence="8" key="1">
    <citation type="journal article" date="2019" name="Int. J. Syst. Evol. Microbiol.">
        <title>The Global Catalogue of Microorganisms (GCM) 10K type strain sequencing project: providing services to taxonomists for standard genome sequencing and annotation.</title>
        <authorList>
            <consortium name="The Broad Institute Genomics Platform"/>
            <consortium name="The Broad Institute Genome Sequencing Center for Infectious Disease"/>
            <person name="Wu L."/>
            <person name="Ma J."/>
        </authorList>
    </citation>
    <scope>NUCLEOTIDE SEQUENCE [LARGE SCALE GENOMIC DNA]</scope>
    <source>
        <strain evidence="8">JCM 15421</strain>
    </source>
</reference>
<dbReference type="Proteomes" id="UP001501523">
    <property type="component" value="Unassembled WGS sequence"/>
</dbReference>
<evidence type="ECO:0000256" key="1">
    <source>
        <dbReference type="ARBA" id="ARBA00004141"/>
    </source>
</evidence>
<feature type="domain" description="Peptidase S54 rhomboid" evidence="6">
    <location>
        <begin position="61"/>
        <end position="203"/>
    </location>
</feature>
<evidence type="ECO:0000256" key="2">
    <source>
        <dbReference type="ARBA" id="ARBA00022692"/>
    </source>
</evidence>
<evidence type="ECO:0000313" key="8">
    <source>
        <dbReference type="Proteomes" id="UP001501523"/>
    </source>
</evidence>
<evidence type="ECO:0000256" key="4">
    <source>
        <dbReference type="ARBA" id="ARBA00023136"/>
    </source>
</evidence>
<keyword evidence="3 5" id="KW-1133">Transmembrane helix</keyword>
<dbReference type="GO" id="GO:0006508">
    <property type="term" value="P:proteolysis"/>
    <property type="evidence" value="ECO:0007669"/>
    <property type="project" value="UniProtKB-KW"/>
</dbReference>
<feature type="transmembrane region" description="Helical" evidence="5">
    <location>
        <begin position="21"/>
        <end position="46"/>
    </location>
</feature>
<dbReference type="Gene3D" id="1.20.1540.10">
    <property type="entry name" value="Rhomboid-like"/>
    <property type="match status" value="1"/>
</dbReference>
<name>A0ABP3TI62_9GAMM</name>
<feature type="transmembrane region" description="Helical" evidence="5">
    <location>
        <begin position="186"/>
        <end position="206"/>
    </location>
</feature>
<dbReference type="PANTHER" id="PTHR43066">
    <property type="entry name" value="RHOMBOID-RELATED PROTEIN"/>
    <property type="match status" value="1"/>
</dbReference>
<keyword evidence="7" id="KW-0378">Hydrolase</keyword>
<keyword evidence="8" id="KW-1185">Reference proteome</keyword>
<evidence type="ECO:0000256" key="3">
    <source>
        <dbReference type="ARBA" id="ARBA00022989"/>
    </source>
</evidence>
<comment type="subcellular location">
    <subcellularLocation>
        <location evidence="1">Membrane</location>
        <topology evidence="1">Multi-pass membrane protein</topology>
    </subcellularLocation>
</comment>
<protein>
    <submittedName>
        <fullName evidence="7">Rhomboid family intramembrane serine protease</fullName>
    </submittedName>
</protein>
<feature type="transmembrane region" description="Helical" evidence="5">
    <location>
        <begin position="126"/>
        <end position="146"/>
    </location>
</feature>
<keyword evidence="7" id="KW-0645">Protease</keyword>
<sequence length="220" mass="24300">MPQRAFSWTFMAIDLPPVTRALLFANIAIYLVQMLTGDTLIVHFALWPLGPSQFADVPGFEPWQVVTYGFLHGGFTHIAFNMLALWMFGGAIENLFGSRPFALYYFVCVIGAALTQLAVVHFFTGGFYPTLGASGGIFGLLLAYGMMYPHARIMLLFPPIPMPAWLFVTGYGAIELFLGVTGTQAGVAHFAHLGGMAVGFVLIEYWRGKLPLKPRRILMR</sequence>
<accession>A0ABP3TI62</accession>
<proteinExistence type="predicted"/>
<dbReference type="GO" id="GO:0008233">
    <property type="term" value="F:peptidase activity"/>
    <property type="evidence" value="ECO:0007669"/>
    <property type="project" value="UniProtKB-KW"/>
</dbReference>
<evidence type="ECO:0000256" key="5">
    <source>
        <dbReference type="SAM" id="Phobius"/>
    </source>
</evidence>
<gene>
    <name evidence="7" type="ORF">GCM10009105_03740</name>
</gene>
<evidence type="ECO:0000313" key="7">
    <source>
        <dbReference type="EMBL" id="GAA0705901.1"/>
    </source>
</evidence>
<dbReference type="InterPro" id="IPR022764">
    <property type="entry name" value="Peptidase_S54_rhomboid_dom"/>
</dbReference>
<organism evidence="7 8">
    <name type="scientific">Dokdonella soli</name>
    <dbReference type="NCBI Taxonomy" id="529810"/>
    <lineage>
        <taxon>Bacteria</taxon>
        <taxon>Pseudomonadati</taxon>
        <taxon>Pseudomonadota</taxon>
        <taxon>Gammaproteobacteria</taxon>
        <taxon>Lysobacterales</taxon>
        <taxon>Rhodanobacteraceae</taxon>
        <taxon>Dokdonella</taxon>
    </lineage>
</organism>
<evidence type="ECO:0000259" key="6">
    <source>
        <dbReference type="Pfam" id="PF01694"/>
    </source>
</evidence>
<keyword evidence="2 5" id="KW-0812">Transmembrane</keyword>
<dbReference type="SUPFAM" id="SSF144091">
    <property type="entry name" value="Rhomboid-like"/>
    <property type="match status" value="1"/>
</dbReference>
<keyword evidence="4 5" id="KW-0472">Membrane</keyword>
<feature type="transmembrane region" description="Helical" evidence="5">
    <location>
        <begin position="101"/>
        <end position="120"/>
    </location>
</feature>
<feature type="transmembrane region" description="Helical" evidence="5">
    <location>
        <begin position="153"/>
        <end position="174"/>
    </location>
</feature>
<dbReference type="InterPro" id="IPR035952">
    <property type="entry name" value="Rhomboid-like_sf"/>
</dbReference>